<evidence type="ECO:0000256" key="6">
    <source>
        <dbReference type="HAMAP-Rule" id="MF_00074"/>
    </source>
</evidence>
<keyword evidence="2 6" id="KW-0698">rRNA processing</keyword>
<feature type="binding site" evidence="6">
    <location>
        <position position="95"/>
    </location>
    <ligand>
        <name>S-adenosyl-L-methionine</name>
        <dbReference type="ChEBI" id="CHEBI:59789"/>
    </ligand>
</feature>
<evidence type="ECO:0000256" key="4">
    <source>
        <dbReference type="ARBA" id="ARBA00022679"/>
    </source>
</evidence>
<dbReference type="GO" id="GO:0005829">
    <property type="term" value="C:cytosol"/>
    <property type="evidence" value="ECO:0007669"/>
    <property type="project" value="TreeGrafter"/>
</dbReference>
<comment type="function">
    <text evidence="6">Specifically methylates the N7 position of a guanine in 16S rRNA.</text>
</comment>
<gene>
    <name evidence="6 7" type="primary">rsmG</name>
    <name evidence="7" type="ORF">ENV60_09470</name>
</gene>
<accession>A0A7C4TCQ1</accession>
<comment type="caution">
    <text evidence="7">The sequence shown here is derived from an EMBL/GenBank/DDBJ whole genome shotgun (WGS) entry which is preliminary data.</text>
</comment>
<comment type="subcellular location">
    <subcellularLocation>
        <location evidence="6">Cytoplasm</location>
    </subcellularLocation>
</comment>
<dbReference type="Pfam" id="PF02527">
    <property type="entry name" value="GidB"/>
    <property type="match status" value="1"/>
</dbReference>
<evidence type="ECO:0000256" key="2">
    <source>
        <dbReference type="ARBA" id="ARBA00022552"/>
    </source>
</evidence>
<comment type="caution">
    <text evidence="6">Lacks conserved residue(s) required for the propagation of feature annotation.</text>
</comment>
<dbReference type="InterPro" id="IPR003682">
    <property type="entry name" value="rRNA_ssu_MeTfrase_G"/>
</dbReference>
<feature type="binding site" evidence="6">
    <location>
        <begin position="141"/>
        <end position="142"/>
    </location>
    <ligand>
        <name>S-adenosyl-L-methionine</name>
        <dbReference type="ChEBI" id="CHEBI:59789"/>
    </ligand>
</feature>
<keyword evidence="3 6" id="KW-0489">Methyltransferase</keyword>
<dbReference type="PANTHER" id="PTHR31760:SF0">
    <property type="entry name" value="S-ADENOSYL-L-METHIONINE-DEPENDENT METHYLTRANSFERASES SUPERFAMILY PROTEIN"/>
    <property type="match status" value="1"/>
</dbReference>
<dbReference type="Gene3D" id="3.40.50.150">
    <property type="entry name" value="Vaccinia Virus protein VP39"/>
    <property type="match status" value="1"/>
</dbReference>
<keyword evidence="1 6" id="KW-0963">Cytoplasm</keyword>
<dbReference type="SUPFAM" id="SSF53335">
    <property type="entry name" value="S-adenosyl-L-methionine-dependent methyltransferases"/>
    <property type="match status" value="1"/>
</dbReference>
<evidence type="ECO:0000256" key="3">
    <source>
        <dbReference type="ARBA" id="ARBA00022603"/>
    </source>
</evidence>
<keyword evidence="4 6" id="KW-0808">Transferase</keyword>
<name>A0A7C4TCQ1_UNCW3</name>
<feature type="binding site" evidence="6">
    <location>
        <position position="90"/>
    </location>
    <ligand>
        <name>S-adenosyl-L-methionine</name>
        <dbReference type="ChEBI" id="CHEBI:59789"/>
    </ligand>
</feature>
<proteinExistence type="inferred from homology"/>
<dbReference type="NCBIfam" id="TIGR00138">
    <property type="entry name" value="rsmG_gidB"/>
    <property type="match status" value="1"/>
</dbReference>
<keyword evidence="5 6" id="KW-0949">S-adenosyl-L-methionine</keyword>
<dbReference type="AlphaFoldDB" id="A0A7C4TCQ1"/>
<feature type="binding site" evidence="6">
    <location>
        <position position="155"/>
    </location>
    <ligand>
        <name>S-adenosyl-L-methionine</name>
        <dbReference type="ChEBI" id="CHEBI:59789"/>
    </ligand>
</feature>
<dbReference type="EC" id="2.1.1.-" evidence="6"/>
<dbReference type="GO" id="GO:0070043">
    <property type="term" value="F:rRNA (guanine-N7-)-methyltransferase activity"/>
    <property type="evidence" value="ECO:0007669"/>
    <property type="project" value="UniProtKB-UniRule"/>
</dbReference>
<comment type="similarity">
    <text evidence="6">Belongs to the methyltransferase superfamily. RNA methyltransferase RsmG family.</text>
</comment>
<dbReference type="EMBL" id="DTGZ01000176">
    <property type="protein sequence ID" value="HGV98507.1"/>
    <property type="molecule type" value="Genomic_DNA"/>
</dbReference>
<sequence>MKNFIFQKKNFSNSCKYEIELLIRGLEELKINQSSAIGRFQIYLETLFEYRNKIHLISHKDYERITLRHFLPSLVALPFIGEAKTACDIGAGAGFPSIPIKIIRPEIKLTLFESQRKKARFLKVLIERLNLSNICVIDKRAENYEGDGFDLVLIKAAGKIKDLIDTFNLLLNPSGRVIFYKSPMVDEEVSQAKEKILKFGFLPRIELVTTPIEKRKMALVILTK</sequence>
<evidence type="ECO:0000256" key="5">
    <source>
        <dbReference type="ARBA" id="ARBA00022691"/>
    </source>
</evidence>
<evidence type="ECO:0000256" key="1">
    <source>
        <dbReference type="ARBA" id="ARBA00022490"/>
    </source>
</evidence>
<reference evidence="7" key="1">
    <citation type="journal article" date="2020" name="mSystems">
        <title>Genome- and Community-Level Interaction Insights into Carbon Utilization and Element Cycling Functions of Hydrothermarchaeota in Hydrothermal Sediment.</title>
        <authorList>
            <person name="Zhou Z."/>
            <person name="Liu Y."/>
            <person name="Xu W."/>
            <person name="Pan J."/>
            <person name="Luo Z.H."/>
            <person name="Li M."/>
        </authorList>
    </citation>
    <scope>NUCLEOTIDE SEQUENCE [LARGE SCALE GENOMIC DNA]</scope>
    <source>
        <strain evidence="7">SpSt-774</strain>
    </source>
</reference>
<protein>
    <recommendedName>
        <fullName evidence="6">Ribosomal RNA small subunit methyltransferase G</fullName>
        <ecNumber evidence="6">2.1.1.-</ecNumber>
    </recommendedName>
    <alternativeName>
        <fullName evidence="6">16S rRNA 7-methylguanosine methyltransferase</fullName>
        <shortName evidence="6">16S rRNA m7G methyltransferase</shortName>
    </alternativeName>
</protein>
<organism evidence="7">
    <name type="scientific">candidate division WOR-3 bacterium</name>
    <dbReference type="NCBI Taxonomy" id="2052148"/>
    <lineage>
        <taxon>Bacteria</taxon>
        <taxon>Bacteria division WOR-3</taxon>
    </lineage>
</organism>
<dbReference type="HAMAP" id="MF_00074">
    <property type="entry name" value="16SrRNA_methyltr_G"/>
    <property type="match status" value="1"/>
</dbReference>
<dbReference type="PANTHER" id="PTHR31760">
    <property type="entry name" value="S-ADENOSYL-L-METHIONINE-DEPENDENT METHYLTRANSFERASES SUPERFAMILY PROTEIN"/>
    <property type="match status" value="1"/>
</dbReference>
<evidence type="ECO:0000313" key="7">
    <source>
        <dbReference type="EMBL" id="HGV98507.1"/>
    </source>
</evidence>
<dbReference type="InterPro" id="IPR029063">
    <property type="entry name" value="SAM-dependent_MTases_sf"/>
</dbReference>